<dbReference type="EMBL" id="JAFBBP010000001">
    <property type="protein sequence ID" value="MBM7489611.1"/>
    <property type="molecule type" value="Genomic_DNA"/>
</dbReference>
<evidence type="ECO:0000313" key="2">
    <source>
        <dbReference type="EMBL" id="MBM7489611.1"/>
    </source>
</evidence>
<organism evidence="2 3">
    <name type="scientific">Micromonospora luteifusca</name>
    <dbReference type="NCBI Taxonomy" id="709860"/>
    <lineage>
        <taxon>Bacteria</taxon>
        <taxon>Bacillati</taxon>
        <taxon>Actinomycetota</taxon>
        <taxon>Actinomycetes</taxon>
        <taxon>Micromonosporales</taxon>
        <taxon>Micromonosporaceae</taxon>
        <taxon>Micromonospora</taxon>
    </lineage>
</organism>
<keyword evidence="1" id="KW-0472">Membrane</keyword>
<protein>
    <submittedName>
        <fullName evidence="2">Uncharacterized protein</fullName>
    </submittedName>
</protein>
<comment type="caution">
    <text evidence="2">The sequence shown here is derived from an EMBL/GenBank/DDBJ whole genome shotgun (WGS) entry which is preliminary data.</text>
</comment>
<accession>A0ABS2LN48</accession>
<gene>
    <name evidence="2" type="ORF">JOD64_000833</name>
</gene>
<evidence type="ECO:0000313" key="3">
    <source>
        <dbReference type="Proteomes" id="UP000764837"/>
    </source>
</evidence>
<dbReference type="Proteomes" id="UP000764837">
    <property type="component" value="Unassembled WGS sequence"/>
</dbReference>
<keyword evidence="3" id="KW-1185">Reference proteome</keyword>
<evidence type="ECO:0000256" key="1">
    <source>
        <dbReference type="SAM" id="Phobius"/>
    </source>
</evidence>
<feature type="transmembrane region" description="Helical" evidence="1">
    <location>
        <begin position="53"/>
        <end position="74"/>
    </location>
</feature>
<proteinExistence type="predicted"/>
<keyword evidence="1" id="KW-0812">Transmembrane</keyword>
<feature type="transmembrane region" description="Helical" evidence="1">
    <location>
        <begin position="20"/>
        <end position="41"/>
    </location>
</feature>
<reference evidence="2 3" key="1">
    <citation type="submission" date="2021-01" db="EMBL/GenBank/DDBJ databases">
        <title>Sequencing the genomes of 1000 actinobacteria strains.</title>
        <authorList>
            <person name="Klenk H.-P."/>
        </authorList>
    </citation>
    <scope>NUCLEOTIDE SEQUENCE [LARGE SCALE GENOMIC DNA]</scope>
    <source>
        <strain evidence="2 3">DSM 100204</strain>
    </source>
</reference>
<keyword evidence="1" id="KW-1133">Transmembrane helix</keyword>
<name>A0ABS2LN48_9ACTN</name>
<sequence>MPDMATLDHGAGRLNPVLTHWAVVLIFLSLACISTLASVSISAMSPESKVSRMVATLITVVMSVEAGLMTNLAASALG</sequence>